<evidence type="ECO:0000256" key="1">
    <source>
        <dbReference type="ARBA" id="ARBA00022729"/>
    </source>
</evidence>
<name>A0AAN7DRC3_9FUNG</name>
<keyword evidence="4" id="KW-0687">Ribonucleoprotein</keyword>
<dbReference type="InterPro" id="IPR018466">
    <property type="entry name" value="Kre9/Knh1-like_N"/>
</dbReference>
<keyword evidence="5" id="KW-1185">Reference proteome</keyword>
<dbReference type="PANTHER" id="PTHR40633">
    <property type="entry name" value="MATRIX PROTEIN, PUTATIVE (AFU_ORTHOLOGUE AFUA_8G05410)-RELATED"/>
    <property type="match status" value="1"/>
</dbReference>
<dbReference type="Proteomes" id="UP001304243">
    <property type="component" value="Unassembled WGS sequence"/>
</dbReference>
<keyword evidence="1 2" id="KW-0732">Signal</keyword>
<feature type="chain" id="PRO_5042982366" evidence="2">
    <location>
        <begin position="20"/>
        <end position="216"/>
    </location>
</feature>
<dbReference type="RefSeq" id="XP_064688438.1">
    <property type="nucleotide sequence ID" value="XM_064823613.1"/>
</dbReference>
<dbReference type="Pfam" id="PF10342">
    <property type="entry name" value="Kre9_KNH"/>
    <property type="match status" value="1"/>
</dbReference>
<evidence type="ECO:0000313" key="4">
    <source>
        <dbReference type="EMBL" id="KAK4521772.1"/>
    </source>
</evidence>
<dbReference type="GeneID" id="89947994"/>
<protein>
    <submittedName>
        <fullName evidence="4">40S ribosomal protein S27</fullName>
    </submittedName>
</protein>
<reference evidence="4 5" key="1">
    <citation type="submission" date="2022-11" db="EMBL/GenBank/DDBJ databases">
        <title>Mucor velutinosus strain NIH1002 WGS.</title>
        <authorList>
            <person name="Subramanian P."/>
            <person name="Mullikin J.C."/>
            <person name="Segre J.A."/>
            <person name="Zelazny A.M."/>
        </authorList>
    </citation>
    <scope>NUCLEOTIDE SEQUENCE [LARGE SCALE GENOMIC DNA]</scope>
    <source>
        <strain evidence="4 5">NIH1002</strain>
    </source>
</reference>
<evidence type="ECO:0000313" key="5">
    <source>
        <dbReference type="Proteomes" id="UP001304243"/>
    </source>
</evidence>
<proteinExistence type="predicted"/>
<dbReference type="PANTHER" id="PTHR40633:SF1">
    <property type="entry name" value="GPI ANCHORED SERINE-THREONINE RICH PROTEIN (AFU_ORTHOLOGUE AFUA_1G03630)"/>
    <property type="match status" value="1"/>
</dbReference>
<feature type="signal peptide" evidence="2">
    <location>
        <begin position="1"/>
        <end position="19"/>
    </location>
</feature>
<dbReference type="GO" id="GO:0005840">
    <property type="term" value="C:ribosome"/>
    <property type="evidence" value="ECO:0007669"/>
    <property type="project" value="UniProtKB-KW"/>
</dbReference>
<accession>A0AAN7DRC3</accession>
<sequence>MILTRFALVASSFCYYVYANMAPNYPEPGTIWKSGQSYEITWFDDKQNPPMEKTWTKFKIDFMTGDNNSQKFLKNVARNLDARTVKSFNWTAPEVEPHAAVYFLMFTNEKGENAWTTRFGITGPDGKLVKPEYAVQPDGAKIPWGVGKLVGEHAANTVNKATASYSMNSAMVSAAENNAAVVIAVSTPSDTSNSNIIMPSIAFASTFLAATLYSLI</sequence>
<organism evidence="4 5">
    <name type="scientific">Mucor velutinosus</name>
    <dbReference type="NCBI Taxonomy" id="708070"/>
    <lineage>
        <taxon>Eukaryota</taxon>
        <taxon>Fungi</taxon>
        <taxon>Fungi incertae sedis</taxon>
        <taxon>Mucoromycota</taxon>
        <taxon>Mucoromycotina</taxon>
        <taxon>Mucoromycetes</taxon>
        <taxon>Mucorales</taxon>
        <taxon>Mucorineae</taxon>
        <taxon>Mucoraceae</taxon>
        <taxon>Mucor</taxon>
    </lineage>
</organism>
<gene>
    <name evidence="4" type="primary">rps27_1</name>
    <name evidence="4" type="ORF">ATC70_004308</name>
</gene>
<dbReference type="InterPro" id="IPR052982">
    <property type="entry name" value="SRP1/TIP1-like"/>
</dbReference>
<evidence type="ECO:0000256" key="2">
    <source>
        <dbReference type="SAM" id="SignalP"/>
    </source>
</evidence>
<evidence type="ECO:0000259" key="3">
    <source>
        <dbReference type="Pfam" id="PF10342"/>
    </source>
</evidence>
<dbReference type="AlphaFoldDB" id="A0AAN7DRC3"/>
<keyword evidence="4" id="KW-0689">Ribosomal protein</keyword>
<comment type="caution">
    <text evidence="4">The sequence shown here is derived from an EMBL/GenBank/DDBJ whole genome shotgun (WGS) entry which is preliminary data.</text>
</comment>
<feature type="domain" description="Yeast cell wall synthesis Kre9/Knh1-like N-terminal" evidence="3">
    <location>
        <begin position="26"/>
        <end position="121"/>
    </location>
</feature>
<dbReference type="EMBL" id="JASEJX010000001">
    <property type="protein sequence ID" value="KAK4521772.1"/>
    <property type="molecule type" value="Genomic_DNA"/>
</dbReference>